<accession>A0A4D7AJY3</accession>
<keyword evidence="3" id="KW-1185">Reference proteome</keyword>
<evidence type="ECO:0000259" key="1">
    <source>
        <dbReference type="PROSITE" id="PS51186"/>
    </source>
</evidence>
<dbReference type="AlphaFoldDB" id="A0A4D7AJY3"/>
<name>A0A4D7AJY3_9FIRM</name>
<dbReference type="Proteomes" id="UP000298642">
    <property type="component" value="Chromosome"/>
</dbReference>
<proteinExistence type="predicted"/>
<dbReference type="InterPro" id="IPR052564">
    <property type="entry name" value="N-acetyltrans/Recomb-assoc"/>
</dbReference>
<dbReference type="Pfam" id="PF13673">
    <property type="entry name" value="Acetyltransf_10"/>
    <property type="match status" value="1"/>
</dbReference>
<dbReference type="Gene3D" id="3.40.630.30">
    <property type="match status" value="1"/>
</dbReference>
<gene>
    <name evidence="2" type="ORF">EIO64_00070</name>
</gene>
<dbReference type="PROSITE" id="PS51186">
    <property type="entry name" value="GNAT"/>
    <property type="match status" value="1"/>
</dbReference>
<protein>
    <submittedName>
        <fullName evidence="2">GNAT family N-acetyltransferase</fullName>
    </submittedName>
</protein>
<evidence type="ECO:0000313" key="3">
    <source>
        <dbReference type="Proteomes" id="UP000298642"/>
    </source>
</evidence>
<dbReference type="InterPro" id="IPR000182">
    <property type="entry name" value="GNAT_dom"/>
</dbReference>
<evidence type="ECO:0000313" key="2">
    <source>
        <dbReference type="EMBL" id="QCI57828.1"/>
    </source>
</evidence>
<dbReference type="PANTHER" id="PTHR43451:SF1">
    <property type="entry name" value="ACETYLTRANSFERASE"/>
    <property type="match status" value="1"/>
</dbReference>
<keyword evidence="2" id="KW-0808">Transferase</keyword>
<dbReference type="KEGG" id="obj:EIO64_00070"/>
<organism evidence="2 3">
    <name type="scientific">Dysosmobacter welbionis</name>
    <dbReference type="NCBI Taxonomy" id="2093857"/>
    <lineage>
        <taxon>Bacteria</taxon>
        <taxon>Bacillati</taxon>
        <taxon>Bacillota</taxon>
        <taxon>Clostridia</taxon>
        <taxon>Eubacteriales</taxon>
        <taxon>Oscillospiraceae</taxon>
        <taxon>Dysosmobacter</taxon>
    </lineage>
</organism>
<reference evidence="3" key="1">
    <citation type="submission" date="2018-12" db="EMBL/GenBank/DDBJ databases">
        <title>Dusodibacter welbiota gen. nov., sp. nov., isolated from human faeces and emended description of the Oscillibacter genus.</title>
        <authorList>
            <person name="Le Roy T."/>
            <person name="Van der Smissen P."/>
            <person name="Delzenne N."/>
            <person name="Muccioli G."/>
            <person name="Collet J.F."/>
            <person name="Cani P.D."/>
        </authorList>
    </citation>
    <scope>NUCLEOTIDE SEQUENCE [LARGE SCALE GENOMIC DNA]</scope>
    <source>
        <strain evidence="3">J115</strain>
    </source>
</reference>
<dbReference type="RefSeq" id="WP_136890632.1">
    <property type="nucleotide sequence ID" value="NZ_CP034413.3"/>
</dbReference>
<feature type="domain" description="N-acetyltransferase" evidence="1">
    <location>
        <begin position="1"/>
        <end position="141"/>
    </location>
</feature>
<dbReference type="GeneID" id="89521123"/>
<dbReference type="GO" id="GO:0016747">
    <property type="term" value="F:acyltransferase activity, transferring groups other than amino-acyl groups"/>
    <property type="evidence" value="ECO:0007669"/>
    <property type="project" value="InterPro"/>
</dbReference>
<dbReference type="PANTHER" id="PTHR43451">
    <property type="entry name" value="ACETYLTRANSFERASE (GNAT) FAMILY PROTEIN"/>
    <property type="match status" value="1"/>
</dbReference>
<dbReference type="SUPFAM" id="SSF55729">
    <property type="entry name" value="Acyl-CoA N-acyltransferases (Nat)"/>
    <property type="match status" value="1"/>
</dbReference>
<sequence length="144" mass="16239">MEIRRIQGGELPAAMDLCWRVFLEFEAPEYPPEGVEAFRAYLSDIEQVNHLTLFGAWEGQELLGVLAAEGSHIALFFVDPAFHRQGIGRLLFQAYLAEGGRGRITVHSSPYAVEVYRHLGFSPTAEEQLSPDGIRYTPMVWEQT</sequence>
<dbReference type="InterPro" id="IPR016181">
    <property type="entry name" value="Acyl_CoA_acyltransferase"/>
</dbReference>
<dbReference type="EMBL" id="CP034413">
    <property type="protein sequence ID" value="QCI57828.1"/>
    <property type="molecule type" value="Genomic_DNA"/>
</dbReference>
<dbReference type="CDD" id="cd04301">
    <property type="entry name" value="NAT_SF"/>
    <property type="match status" value="1"/>
</dbReference>